<dbReference type="Proteomes" id="UP000593560">
    <property type="component" value="Unassembled WGS sequence"/>
</dbReference>
<dbReference type="PANTHER" id="PTHR36078:SF2">
    <property type="entry name" value="OS09G0473966 PROTEIN"/>
    <property type="match status" value="1"/>
</dbReference>
<comment type="caution">
    <text evidence="2">The sequence shown here is derived from an EMBL/GenBank/DDBJ whole genome shotgun (WGS) entry which is preliminary data.</text>
</comment>
<sequence length="191" mass="21244">MPVSVSSLGRVINALVKPNDCLCEISASESRLIESPTPSIVLRYFYELLQTRLALASIGLIILGDKQTGKTASFTNLGLVHHHLVNLEIGAKFPEVLDDPEHIEKYKKYETDYTCRLKAKYFSKKNFYGGNIFDEKTMIDGETILSSRWPSTRSFADPVRAFEDPSNGGSVSEPETLTNISNGKLQLKKNG</sequence>
<reference evidence="2 3" key="1">
    <citation type="journal article" date="2019" name="Genome Biol. Evol.">
        <title>Insights into the evolution of the New World diploid cottons (Gossypium, subgenus Houzingenia) based on genome sequencing.</title>
        <authorList>
            <person name="Grover C.E."/>
            <person name="Arick M.A. 2nd"/>
            <person name="Thrash A."/>
            <person name="Conover J.L."/>
            <person name="Sanders W.S."/>
            <person name="Peterson D.G."/>
            <person name="Frelichowski J.E."/>
            <person name="Scheffler J.A."/>
            <person name="Scheffler B.E."/>
            <person name="Wendel J.F."/>
        </authorList>
    </citation>
    <scope>NUCLEOTIDE SEQUENCE [LARGE SCALE GENOMIC DNA]</scope>
    <source>
        <strain evidence="2">0</strain>
        <tissue evidence="2">Leaf</tissue>
    </source>
</reference>
<feature type="compositionally biased region" description="Polar residues" evidence="1">
    <location>
        <begin position="167"/>
        <end position="184"/>
    </location>
</feature>
<evidence type="ECO:0000256" key="1">
    <source>
        <dbReference type="SAM" id="MobiDB-lite"/>
    </source>
</evidence>
<feature type="region of interest" description="Disordered" evidence="1">
    <location>
        <begin position="158"/>
        <end position="191"/>
    </location>
</feature>
<evidence type="ECO:0000313" key="2">
    <source>
        <dbReference type="EMBL" id="MBA0801851.1"/>
    </source>
</evidence>
<evidence type="ECO:0000313" key="3">
    <source>
        <dbReference type="Proteomes" id="UP000593560"/>
    </source>
</evidence>
<organism evidence="2 3">
    <name type="scientific">Gossypium harknessii</name>
    <dbReference type="NCBI Taxonomy" id="34285"/>
    <lineage>
        <taxon>Eukaryota</taxon>
        <taxon>Viridiplantae</taxon>
        <taxon>Streptophyta</taxon>
        <taxon>Embryophyta</taxon>
        <taxon>Tracheophyta</taxon>
        <taxon>Spermatophyta</taxon>
        <taxon>Magnoliopsida</taxon>
        <taxon>eudicotyledons</taxon>
        <taxon>Gunneridae</taxon>
        <taxon>Pentapetalae</taxon>
        <taxon>rosids</taxon>
        <taxon>malvids</taxon>
        <taxon>Malvales</taxon>
        <taxon>Malvaceae</taxon>
        <taxon>Malvoideae</taxon>
        <taxon>Gossypium</taxon>
    </lineage>
</organism>
<name>A0A7J9GW93_9ROSI</name>
<accession>A0A7J9GW93</accession>
<dbReference type="PANTHER" id="PTHR36078">
    <property type="entry name" value="BNACNNG21220D PROTEIN"/>
    <property type="match status" value="1"/>
</dbReference>
<protein>
    <submittedName>
        <fullName evidence="2">Uncharacterized protein</fullName>
    </submittedName>
</protein>
<proteinExistence type="predicted"/>
<gene>
    <name evidence="2" type="ORF">Gohar_012192</name>
</gene>
<dbReference type="OrthoDB" id="1669448at2759"/>
<dbReference type="AlphaFoldDB" id="A0A7J9GW93"/>
<dbReference type="EMBL" id="JABFAD010000007">
    <property type="protein sequence ID" value="MBA0801851.1"/>
    <property type="molecule type" value="Genomic_DNA"/>
</dbReference>
<keyword evidence="3" id="KW-1185">Reference proteome</keyword>